<dbReference type="SUPFAM" id="SSF50685">
    <property type="entry name" value="Barwin-like endoglucanases"/>
    <property type="match status" value="1"/>
</dbReference>
<dbReference type="GO" id="GO:0019867">
    <property type="term" value="C:outer membrane"/>
    <property type="evidence" value="ECO:0007669"/>
    <property type="project" value="InterPro"/>
</dbReference>
<gene>
    <name evidence="8" type="ORF">G3M70_07755</name>
</gene>
<feature type="compositionally biased region" description="Basic and acidic residues" evidence="6">
    <location>
        <begin position="43"/>
        <end position="56"/>
    </location>
</feature>
<dbReference type="Pfam" id="PF03562">
    <property type="entry name" value="MltA"/>
    <property type="match status" value="1"/>
</dbReference>
<dbReference type="InterPro" id="IPR005300">
    <property type="entry name" value="MltA_B"/>
</dbReference>
<dbReference type="InterPro" id="IPR036908">
    <property type="entry name" value="RlpA-like_sf"/>
</dbReference>
<evidence type="ECO:0000256" key="5">
    <source>
        <dbReference type="ARBA" id="ARBA00030918"/>
    </source>
</evidence>
<organism evidence="8 9">
    <name type="scientific">Candidatus Nitronauta litoralis</name>
    <dbReference type="NCBI Taxonomy" id="2705533"/>
    <lineage>
        <taxon>Bacteria</taxon>
        <taxon>Pseudomonadati</taxon>
        <taxon>Nitrospinota/Tectimicrobiota group</taxon>
        <taxon>Nitrospinota</taxon>
        <taxon>Nitrospinia</taxon>
        <taxon>Nitrospinales</taxon>
        <taxon>Nitrospinaceae</taxon>
        <taxon>Candidatus Nitronauta</taxon>
    </lineage>
</organism>
<dbReference type="Gene3D" id="2.40.240.50">
    <property type="entry name" value="Barwin-like endoglucanases"/>
    <property type="match status" value="1"/>
</dbReference>
<dbReference type="GO" id="GO:0009254">
    <property type="term" value="P:peptidoglycan turnover"/>
    <property type="evidence" value="ECO:0007669"/>
    <property type="project" value="InterPro"/>
</dbReference>
<dbReference type="GO" id="GO:0009253">
    <property type="term" value="P:peptidoglycan catabolic process"/>
    <property type="evidence" value="ECO:0007669"/>
    <property type="project" value="TreeGrafter"/>
</dbReference>
<dbReference type="GO" id="GO:0071555">
    <property type="term" value="P:cell wall organization"/>
    <property type="evidence" value="ECO:0007669"/>
    <property type="project" value="UniProtKB-KW"/>
</dbReference>
<name>A0A7T0BVV5_9BACT</name>
<dbReference type="EC" id="4.2.2.n1" evidence="2"/>
<dbReference type="GO" id="GO:0004553">
    <property type="term" value="F:hydrolase activity, hydrolyzing O-glycosyl compounds"/>
    <property type="evidence" value="ECO:0007669"/>
    <property type="project" value="InterPro"/>
</dbReference>
<dbReference type="SMART" id="SM00925">
    <property type="entry name" value="MltA"/>
    <property type="match status" value="1"/>
</dbReference>
<evidence type="ECO:0000256" key="1">
    <source>
        <dbReference type="ARBA" id="ARBA00001420"/>
    </source>
</evidence>
<feature type="region of interest" description="Disordered" evidence="6">
    <location>
        <begin position="94"/>
        <end position="130"/>
    </location>
</feature>
<feature type="domain" description="Lytic transglycosylase MltA" evidence="7">
    <location>
        <begin position="248"/>
        <end position="406"/>
    </location>
</feature>
<proteinExistence type="predicted"/>
<dbReference type="PANTHER" id="PTHR30124:SF0">
    <property type="entry name" value="MEMBRANE-BOUND LYTIC MUREIN TRANSGLYCOSYLASE A"/>
    <property type="match status" value="1"/>
</dbReference>
<protein>
    <recommendedName>
        <fullName evidence="2">peptidoglycan lytic exotransglycosylase</fullName>
        <ecNumber evidence="2">4.2.2.n1</ecNumber>
    </recommendedName>
    <alternativeName>
        <fullName evidence="5">Murein hydrolase A</fullName>
    </alternativeName>
</protein>
<dbReference type="InterPro" id="IPR010611">
    <property type="entry name" value="3D_dom"/>
</dbReference>
<dbReference type="PANTHER" id="PTHR30124">
    <property type="entry name" value="MEMBRANE-BOUND LYTIC MUREIN TRANSGLYCOSYLASE A"/>
    <property type="match status" value="1"/>
</dbReference>
<evidence type="ECO:0000256" key="2">
    <source>
        <dbReference type="ARBA" id="ARBA00012587"/>
    </source>
</evidence>
<dbReference type="KEGG" id="nli:G3M70_07755"/>
<keyword evidence="4" id="KW-0961">Cell wall biogenesis/degradation</keyword>
<evidence type="ECO:0000313" key="8">
    <source>
        <dbReference type="EMBL" id="QPJ61782.1"/>
    </source>
</evidence>
<dbReference type="Pfam" id="PF06725">
    <property type="entry name" value="3D"/>
    <property type="match status" value="1"/>
</dbReference>
<sequence>MTPSINDHRNTQLSLPPQIFAVSFFLLLSSCATMEMGAGDESVWDKPESQQERVEVIEPPAAEKQVRYPRPAPERTKTQQAPETVEANMGLLSNLKNKTQPEQVASLPKAPLYKTPTRSPAPPKAEKKDPLNTRKIYPHHALYPPLDVPAAELPQSFLDDLDQESLRESIRRQLYILEGKAPLEQVRLGDLMVTQARLYDTLVEFENLLDAELSPEEFSQEIRERFYVVPVGTGQHHRVLFTGYYTPVIPASRTWSDEYHYPLYRKPSGGESMEASYKRAIHSQRDYGFHLVASTRPLELTREAIDGREVLADKNLEVAWLKDQMEGYFLHIQGSGFLQFEDGQLEAVQYMGSNERPYKSVGRMMINEGIITTGQGSMQGIKRYFREHPEDIPKYLFKNERYIFFGMGGNGPRGSTGAELIGGRAIATDKTLYPGGGLVFITADKPILNSSNKIVDWQPFSRFVLDQDTGSAIKGRGRADLYFGIGEKAGAQAGRFMKRGKMFYLVVK</sequence>
<evidence type="ECO:0000256" key="3">
    <source>
        <dbReference type="ARBA" id="ARBA00023239"/>
    </source>
</evidence>
<feature type="region of interest" description="Disordered" evidence="6">
    <location>
        <begin position="39"/>
        <end position="82"/>
    </location>
</feature>
<dbReference type="Gene3D" id="2.40.40.10">
    <property type="entry name" value="RlpA-like domain"/>
    <property type="match status" value="1"/>
</dbReference>
<dbReference type="GO" id="GO:0008933">
    <property type="term" value="F:peptidoglycan lytic transglycosylase activity"/>
    <property type="evidence" value="ECO:0007669"/>
    <property type="project" value="TreeGrafter"/>
</dbReference>
<feature type="compositionally biased region" description="Polar residues" evidence="6">
    <location>
        <begin position="94"/>
        <end position="103"/>
    </location>
</feature>
<evidence type="ECO:0000313" key="9">
    <source>
        <dbReference type="Proteomes" id="UP000594688"/>
    </source>
</evidence>
<dbReference type="AlphaFoldDB" id="A0A7T0BVV5"/>
<comment type="catalytic activity">
    <reaction evidence="1">
        <text>Exolytic cleavage of the (1-&gt;4)-beta-glycosidic linkage between N-acetylmuramic acid (MurNAc) and N-acetylglucosamine (GlcNAc) residues in peptidoglycan, from either the reducing or the non-reducing ends of the peptidoglycan chains, with concomitant formation of a 1,6-anhydrobond in the MurNAc residue.</text>
        <dbReference type="EC" id="4.2.2.n1"/>
    </reaction>
</comment>
<dbReference type="CDD" id="cd14485">
    <property type="entry name" value="mltA_like_LT_A"/>
    <property type="match status" value="1"/>
</dbReference>
<dbReference type="CDD" id="cd14668">
    <property type="entry name" value="mlta_B"/>
    <property type="match status" value="1"/>
</dbReference>
<evidence type="ECO:0000256" key="6">
    <source>
        <dbReference type="SAM" id="MobiDB-lite"/>
    </source>
</evidence>
<dbReference type="EMBL" id="CP048685">
    <property type="protein sequence ID" value="QPJ61782.1"/>
    <property type="molecule type" value="Genomic_DNA"/>
</dbReference>
<reference evidence="8 9" key="1">
    <citation type="submission" date="2020-02" db="EMBL/GenBank/DDBJ databases">
        <title>Genomic and physiological characterization of two novel Nitrospinaceae genera.</title>
        <authorList>
            <person name="Mueller A.J."/>
            <person name="Jung M.-Y."/>
            <person name="Strachan C.R."/>
            <person name="Herbold C.W."/>
            <person name="Kirkegaard R.H."/>
            <person name="Daims H."/>
        </authorList>
    </citation>
    <scope>NUCLEOTIDE SEQUENCE [LARGE SCALE GENOMIC DNA]</scope>
    <source>
        <strain evidence="8">EB</strain>
    </source>
</reference>
<evidence type="ECO:0000259" key="7">
    <source>
        <dbReference type="SMART" id="SM00925"/>
    </source>
</evidence>
<evidence type="ECO:0000256" key="4">
    <source>
        <dbReference type="ARBA" id="ARBA00023316"/>
    </source>
</evidence>
<dbReference type="InterPro" id="IPR026044">
    <property type="entry name" value="MltA"/>
</dbReference>
<keyword evidence="3" id="KW-0456">Lyase</keyword>
<accession>A0A7T0BVV5</accession>
<dbReference type="Proteomes" id="UP000594688">
    <property type="component" value="Chromosome"/>
</dbReference>